<dbReference type="PRINTS" id="PR00625">
    <property type="entry name" value="JDOMAIN"/>
</dbReference>
<dbReference type="InterPro" id="IPR001623">
    <property type="entry name" value="DnaJ_domain"/>
</dbReference>
<gene>
    <name evidence="2" type="ORF">NQ318_002546</name>
</gene>
<dbReference type="Proteomes" id="UP001162162">
    <property type="component" value="Unassembled WGS sequence"/>
</dbReference>
<dbReference type="Pfam" id="PF21884">
    <property type="entry name" value="ZUO1-like_ZHD"/>
    <property type="match status" value="1"/>
</dbReference>
<dbReference type="PROSITE" id="PS50076">
    <property type="entry name" value="DNAJ_2"/>
    <property type="match status" value="1"/>
</dbReference>
<dbReference type="SMART" id="SM00271">
    <property type="entry name" value="DnaJ"/>
    <property type="match status" value="1"/>
</dbReference>
<dbReference type="SUPFAM" id="SSF46565">
    <property type="entry name" value="Chaperone J-domain"/>
    <property type="match status" value="1"/>
</dbReference>
<dbReference type="InterPro" id="IPR036869">
    <property type="entry name" value="J_dom_sf"/>
</dbReference>
<evidence type="ECO:0000313" key="2">
    <source>
        <dbReference type="EMBL" id="KAJ8942156.1"/>
    </source>
</evidence>
<dbReference type="EMBL" id="JAPWTK010000340">
    <property type="protein sequence ID" value="KAJ8942156.1"/>
    <property type="molecule type" value="Genomic_DNA"/>
</dbReference>
<evidence type="ECO:0000259" key="1">
    <source>
        <dbReference type="PROSITE" id="PS50076"/>
    </source>
</evidence>
<comment type="caution">
    <text evidence="2">The sequence shown here is derived from an EMBL/GenBank/DDBJ whole genome shotgun (WGS) entry which is preliminary data.</text>
</comment>
<protein>
    <recommendedName>
        <fullName evidence="1">J domain-containing protein</fullName>
    </recommendedName>
</protein>
<sequence length="242" mass="29074">MKCRYEVLDVPRDANEAEIKAAYEKLVLKWHPDNNLDNPEYAREQLQIIQQAYETLSDPEERAWYNRYWEPVLRRYSANYQDNSLDVNPYLTPACFQGHNDDDKGFYSVYRDVFEKIVKEELNFMDKIEFSKIPSFGNSITNYEEVAEFYGHWSNYSTKKSYIWLNNENKNDRQQAKKKRNEEIRNLVTFVMELDARLQDQKNNQEEIFLAYKQNSEQLRTPKKVRKTAAIIKTSYFPLYCM</sequence>
<accession>A0AAV8XTF2</accession>
<dbReference type="Gene3D" id="1.10.287.110">
    <property type="entry name" value="DnaJ domain"/>
    <property type="match status" value="1"/>
</dbReference>
<dbReference type="CDD" id="cd06257">
    <property type="entry name" value="DnaJ"/>
    <property type="match status" value="1"/>
</dbReference>
<organism evidence="2 3">
    <name type="scientific">Aromia moschata</name>
    <dbReference type="NCBI Taxonomy" id="1265417"/>
    <lineage>
        <taxon>Eukaryota</taxon>
        <taxon>Metazoa</taxon>
        <taxon>Ecdysozoa</taxon>
        <taxon>Arthropoda</taxon>
        <taxon>Hexapoda</taxon>
        <taxon>Insecta</taxon>
        <taxon>Pterygota</taxon>
        <taxon>Neoptera</taxon>
        <taxon>Endopterygota</taxon>
        <taxon>Coleoptera</taxon>
        <taxon>Polyphaga</taxon>
        <taxon>Cucujiformia</taxon>
        <taxon>Chrysomeloidea</taxon>
        <taxon>Cerambycidae</taxon>
        <taxon>Cerambycinae</taxon>
        <taxon>Callichromatini</taxon>
        <taxon>Aromia</taxon>
    </lineage>
</organism>
<feature type="domain" description="J" evidence="1">
    <location>
        <begin position="3"/>
        <end position="69"/>
    </location>
</feature>
<proteinExistence type="predicted"/>
<dbReference type="InterPro" id="IPR051964">
    <property type="entry name" value="Chaperone_stress_response"/>
</dbReference>
<dbReference type="InterPro" id="IPR054076">
    <property type="entry name" value="ZUO1-like_ZHD"/>
</dbReference>
<reference evidence="2" key="1">
    <citation type="journal article" date="2023" name="Insect Mol. Biol.">
        <title>Genome sequencing provides insights into the evolution of gene families encoding plant cell wall-degrading enzymes in longhorned beetles.</title>
        <authorList>
            <person name="Shin N.R."/>
            <person name="Okamura Y."/>
            <person name="Kirsch R."/>
            <person name="Pauchet Y."/>
        </authorList>
    </citation>
    <scope>NUCLEOTIDE SEQUENCE</scope>
    <source>
        <strain evidence="2">AMC_N1</strain>
    </source>
</reference>
<evidence type="ECO:0000313" key="3">
    <source>
        <dbReference type="Proteomes" id="UP001162162"/>
    </source>
</evidence>
<dbReference type="PANTHER" id="PTHR44029:SF1">
    <property type="entry name" value="DNAJ HOMOLOG SUBFAMILY C MEMBER 21"/>
    <property type="match status" value="1"/>
</dbReference>
<name>A0AAV8XTF2_9CUCU</name>
<dbReference type="AlphaFoldDB" id="A0AAV8XTF2"/>
<keyword evidence="3" id="KW-1185">Reference proteome</keyword>
<dbReference type="GO" id="GO:0005737">
    <property type="term" value="C:cytoplasm"/>
    <property type="evidence" value="ECO:0007669"/>
    <property type="project" value="TreeGrafter"/>
</dbReference>
<dbReference type="Pfam" id="PF00226">
    <property type="entry name" value="DnaJ"/>
    <property type="match status" value="1"/>
</dbReference>
<dbReference type="PANTHER" id="PTHR44029">
    <property type="entry name" value="DNAJ HOMOLOG SUBFAMILY C MEMBER 21"/>
    <property type="match status" value="1"/>
</dbReference>